<dbReference type="GO" id="GO:0005576">
    <property type="term" value="C:extracellular region"/>
    <property type="evidence" value="ECO:0007669"/>
    <property type="project" value="InterPro"/>
</dbReference>
<dbReference type="SUPFAM" id="SSF101751">
    <property type="entry name" value="Hydrophobin II, HfbII"/>
    <property type="match status" value="1"/>
</dbReference>
<keyword evidence="6" id="KW-1185">Reference proteome</keyword>
<evidence type="ECO:0000313" key="5">
    <source>
        <dbReference type="EMBL" id="EME41953.1"/>
    </source>
</evidence>
<keyword evidence="2" id="KW-1015">Disulfide bond</keyword>
<evidence type="ECO:0000256" key="1">
    <source>
        <dbReference type="ARBA" id="ARBA00009576"/>
    </source>
</evidence>
<evidence type="ECO:0008006" key="7">
    <source>
        <dbReference type="Google" id="ProtNLM"/>
    </source>
</evidence>
<protein>
    <recommendedName>
        <fullName evidence="7">Hydrophobin-like protein</fullName>
    </recommendedName>
</protein>
<comment type="similarity">
    <text evidence="1">Belongs to the cerato-ulmin hydrophobin family.</text>
</comment>
<dbReference type="InterPro" id="IPR010636">
    <property type="entry name" value="Class_II_hydrophobin"/>
</dbReference>
<keyword evidence="4" id="KW-0732">Signal</keyword>
<feature type="compositionally biased region" description="Basic and acidic residues" evidence="3">
    <location>
        <begin position="100"/>
        <end position="117"/>
    </location>
</feature>
<reference evidence="6" key="1">
    <citation type="journal article" date="2012" name="PLoS Genet.">
        <title>The genomes of the fungal plant pathogens Cladosporium fulvum and Dothistroma septosporum reveal adaptation to different hosts and lifestyles but also signatures of common ancestry.</title>
        <authorList>
            <person name="de Wit P.J.G.M."/>
            <person name="van der Burgt A."/>
            <person name="Oekmen B."/>
            <person name="Stergiopoulos I."/>
            <person name="Abd-Elsalam K.A."/>
            <person name="Aerts A.L."/>
            <person name="Bahkali A.H."/>
            <person name="Beenen H.G."/>
            <person name="Chettri P."/>
            <person name="Cox M.P."/>
            <person name="Datema E."/>
            <person name="de Vries R.P."/>
            <person name="Dhillon B."/>
            <person name="Ganley A.R."/>
            <person name="Griffiths S.A."/>
            <person name="Guo Y."/>
            <person name="Hamelin R.C."/>
            <person name="Henrissat B."/>
            <person name="Kabir M.S."/>
            <person name="Jashni M.K."/>
            <person name="Kema G."/>
            <person name="Klaubauf S."/>
            <person name="Lapidus A."/>
            <person name="Levasseur A."/>
            <person name="Lindquist E."/>
            <person name="Mehrabi R."/>
            <person name="Ohm R.A."/>
            <person name="Owen T.J."/>
            <person name="Salamov A."/>
            <person name="Schwelm A."/>
            <person name="Schijlen E."/>
            <person name="Sun H."/>
            <person name="van den Burg H.A."/>
            <person name="van Ham R.C.H.J."/>
            <person name="Zhang S."/>
            <person name="Goodwin S.B."/>
            <person name="Grigoriev I.V."/>
            <person name="Collemare J."/>
            <person name="Bradshaw R.E."/>
        </authorList>
    </citation>
    <scope>NUCLEOTIDE SEQUENCE [LARGE SCALE GENOMIC DNA]</scope>
    <source>
        <strain evidence="6">NZE10 / CBS 128990</strain>
    </source>
</reference>
<dbReference type="Gene3D" id="3.20.120.10">
    <property type="entry name" value="Hydrophobin"/>
    <property type="match status" value="1"/>
</dbReference>
<dbReference type="HOGENOM" id="CLU_1219676_0_0_1"/>
<dbReference type="EMBL" id="KB446542">
    <property type="protein sequence ID" value="EME41953.1"/>
    <property type="molecule type" value="Genomic_DNA"/>
</dbReference>
<dbReference type="AlphaFoldDB" id="N1PH52"/>
<feature type="compositionally biased region" description="Low complexity" evidence="3">
    <location>
        <begin position="124"/>
        <end position="133"/>
    </location>
</feature>
<dbReference type="STRING" id="675120.N1PH52"/>
<dbReference type="OMA" id="QCCELNA"/>
<dbReference type="Pfam" id="PF06766">
    <property type="entry name" value="Hydrophobin_2"/>
    <property type="match status" value="1"/>
</dbReference>
<accession>N1PH52</accession>
<dbReference type="Proteomes" id="UP000016933">
    <property type="component" value="Unassembled WGS sequence"/>
</dbReference>
<feature type="chain" id="PRO_5004109835" description="Hydrophobin-like protein" evidence="4">
    <location>
        <begin position="19"/>
        <end position="227"/>
    </location>
</feature>
<feature type="region of interest" description="Disordered" evidence="3">
    <location>
        <begin position="78"/>
        <end position="133"/>
    </location>
</feature>
<evidence type="ECO:0000256" key="4">
    <source>
        <dbReference type="SAM" id="SignalP"/>
    </source>
</evidence>
<gene>
    <name evidence="5" type="ORF">DOTSEDRAFT_37242</name>
</gene>
<name>N1PH52_DOTSN</name>
<proteinExistence type="inferred from homology"/>
<dbReference type="CDD" id="cd23508">
    <property type="entry name" value="hydrophobin_II"/>
    <property type="match status" value="1"/>
</dbReference>
<evidence type="ECO:0000313" key="6">
    <source>
        <dbReference type="Proteomes" id="UP000016933"/>
    </source>
</evidence>
<evidence type="ECO:0000256" key="2">
    <source>
        <dbReference type="ARBA" id="ARBA00023157"/>
    </source>
</evidence>
<feature type="signal peptide" evidence="4">
    <location>
        <begin position="1"/>
        <end position="18"/>
    </location>
</feature>
<reference evidence="5 6" key="2">
    <citation type="journal article" date="2012" name="PLoS Pathog.">
        <title>Diverse lifestyles and strategies of plant pathogenesis encoded in the genomes of eighteen Dothideomycetes fungi.</title>
        <authorList>
            <person name="Ohm R.A."/>
            <person name="Feau N."/>
            <person name="Henrissat B."/>
            <person name="Schoch C.L."/>
            <person name="Horwitz B.A."/>
            <person name="Barry K.W."/>
            <person name="Condon B.J."/>
            <person name="Copeland A.C."/>
            <person name="Dhillon B."/>
            <person name="Glaser F."/>
            <person name="Hesse C.N."/>
            <person name="Kosti I."/>
            <person name="LaButti K."/>
            <person name="Lindquist E.A."/>
            <person name="Lucas S."/>
            <person name="Salamov A.A."/>
            <person name="Bradshaw R.E."/>
            <person name="Ciuffetti L."/>
            <person name="Hamelin R.C."/>
            <person name="Kema G.H.J."/>
            <person name="Lawrence C."/>
            <person name="Scott J.A."/>
            <person name="Spatafora J.W."/>
            <person name="Turgeon B.G."/>
            <person name="de Wit P.J.G.M."/>
            <person name="Zhong S."/>
            <person name="Goodwin S.B."/>
            <person name="Grigoriev I.V."/>
        </authorList>
    </citation>
    <scope>NUCLEOTIDE SEQUENCE [LARGE SCALE GENOMIC DNA]</scope>
    <source>
        <strain evidence="6">NZE10 / CBS 128990</strain>
    </source>
</reference>
<dbReference type="OrthoDB" id="4500971at2759"/>
<organism evidence="5 6">
    <name type="scientific">Dothistroma septosporum (strain NZE10 / CBS 128990)</name>
    <name type="common">Red band needle blight fungus</name>
    <name type="synonym">Mycosphaerella pini</name>
    <dbReference type="NCBI Taxonomy" id="675120"/>
    <lineage>
        <taxon>Eukaryota</taxon>
        <taxon>Fungi</taxon>
        <taxon>Dikarya</taxon>
        <taxon>Ascomycota</taxon>
        <taxon>Pezizomycotina</taxon>
        <taxon>Dothideomycetes</taxon>
        <taxon>Dothideomycetidae</taxon>
        <taxon>Mycosphaerellales</taxon>
        <taxon>Mycosphaerellaceae</taxon>
        <taxon>Dothistroma</taxon>
    </lineage>
</organism>
<dbReference type="InterPro" id="IPR036686">
    <property type="entry name" value="Class_II_Hydrophobin_sf"/>
</dbReference>
<evidence type="ECO:0000256" key="3">
    <source>
        <dbReference type="SAM" id="MobiDB-lite"/>
    </source>
</evidence>
<sequence>MRTFILASLALGASLVAAMPQDGLQADSNQVDRRWNDEIYRGSDYRGTGYRGWRGNDNRGNRYNTNGYHGYDNCGDDEDCQRNGPSPQGYGEDDYNDNYNDAKLRRRTWDNNYDGDRPQQYGNSRYGDNGYSGDGYSRNGYNGDCEDGNCDSRDGDYGGNFRCPGLAAVPQCCELNAAGVVSATCKNPSRTPDSKGEFQEDCAQSGKSAQCCVLPLGIGISVACNNV</sequence>